<gene>
    <name evidence="1" type="ORF">ENV54_12805</name>
</gene>
<dbReference type="AlphaFoldDB" id="A0A7C4EUA2"/>
<reference evidence="1" key="1">
    <citation type="journal article" date="2020" name="mSystems">
        <title>Genome- and Community-Level Interaction Insights into Carbon Utilization and Element Cycling Functions of Hydrothermarchaeota in Hydrothermal Sediment.</title>
        <authorList>
            <person name="Zhou Z."/>
            <person name="Liu Y."/>
            <person name="Xu W."/>
            <person name="Pan J."/>
            <person name="Luo Z.H."/>
            <person name="Li M."/>
        </authorList>
    </citation>
    <scope>NUCLEOTIDE SEQUENCE [LARGE SCALE GENOMIC DNA]</scope>
    <source>
        <strain evidence="1">SpSt-769</strain>
    </source>
</reference>
<name>A0A7C4EUA2_9BACT</name>
<proteinExistence type="predicted"/>
<comment type="caution">
    <text evidence="1">The sequence shown here is derived from an EMBL/GenBank/DDBJ whole genome shotgun (WGS) entry which is preliminary data.</text>
</comment>
<evidence type="ECO:0000313" key="1">
    <source>
        <dbReference type="EMBL" id="HGH62165.1"/>
    </source>
</evidence>
<protein>
    <submittedName>
        <fullName evidence="1">Uncharacterized protein</fullName>
    </submittedName>
</protein>
<sequence>MTAKQKQWARLAILVLLLIVAVVWKGQVYFSSWQGTVTQIVLPESGENGYVVVRDDKNRYFRVTLPKTQLTELREGDKLGKDRFTLGVKILEKAPPPSGPTIH</sequence>
<dbReference type="EMBL" id="DTGT01000417">
    <property type="protein sequence ID" value="HGH62165.1"/>
    <property type="molecule type" value="Genomic_DNA"/>
</dbReference>
<organism evidence="1">
    <name type="scientific">Desulfomonile tiedjei</name>
    <dbReference type="NCBI Taxonomy" id="2358"/>
    <lineage>
        <taxon>Bacteria</taxon>
        <taxon>Pseudomonadati</taxon>
        <taxon>Thermodesulfobacteriota</taxon>
        <taxon>Desulfomonilia</taxon>
        <taxon>Desulfomonilales</taxon>
        <taxon>Desulfomonilaceae</taxon>
        <taxon>Desulfomonile</taxon>
    </lineage>
</organism>
<accession>A0A7C4EUA2</accession>